<feature type="compositionally biased region" description="Basic and acidic residues" evidence="1">
    <location>
        <begin position="493"/>
        <end position="505"/>
    </location>
</feature>
<feature type="compositionally biased region" description="Basic and acidic residues" evidence="1">
    <location>
        <begin position="513"/>
        <end position="522"/>
    </location>
</feature>
<name>A0ABP0HR40_9DINO</name>
<comment type="caution">
    <text evidence="2">The sequence shown here is derived from an EMBL/GenBank/DDBJ whole genome shotgun (WGS) entry which is preliminary data.</text>
</comment>
<reference evidence="2 3" key="1">
    <citation type="submission" date="2024-02" db="EMBL/GenBank/DDBJ databases">
        <authorList>
            <person name="Chen Y."/>
            <person name="Shah S."/>
            <person name="Dougan E. K."/>
            <person name="Thang M."/>
            <person name="Chan C."/>
        </authorList>
    </citation>
    <scope>NUCLEOTIDE SEQUENCE [LARGE SCALE GENOMIC DNA]</scope>
</reference>
<sequence length="529" mass="59306">ARQPPVKKGAWDRPECKEMEEYIPAYLLRGLIPAALLTAYDFWQDTGESYRLTGYGQGEVSVELLPRATILGVGLEGPFDCTDEPAACARITMDLAGPDGELEPHLLLNLLSAPKGSPLHSMAMWASRLDDLSHVLAWGRVRAADESKANWASAPLRIMQFPRLGLTFFVKEEEGGRVRRLVSADFGNLTVPLAPVPEQVAKLLAGIPHAVILCDEMQSLHVLVPQYLPLRPTIKGRPFTTEIVFERLGKWGRNWSSKTKVTYFKYEVHVSKGFLIAPSFASALYLLLLRFLARDYEGVCSLVHAVGTDAELNEEEAQILKVLGLVDDAHPDALACRCLVTLAVLRSGAPMPWDYRQEFAWYVSKMSHISARSRMSLDQESELLEECERLTSKFRVTEAQTKKLKGREKNIILEMLLDPERAKAAAASEMQKLQDLKNDIFSAMRAEGLSCKEVEMQRLVSKIQQREHELPDWMAHGISNRQELLKARGYKVNQKDDKKKQEGQKGQEGCEGQEGRDGRSDFEATQTQG</sequence>
<feature type="non-terminal residue" evidence="2">
    <location>
        <position position="1"/>
    </location>
</feature>
<evidence type="ECO:0000313" key="3">
    <source>
        <dbReference type="Proteomes" id="UP001642484"/>
    </source>
</evidence>
<accession>A0ABP0HR40</accession>
<feature type="region of interest" description="Disordered" evidence="1">
    <location>
        <begin position="486"/>
        <end position="529"/>
    </location>
</feature>
<proteinExistence type="predicted"/>
<evidence type="ECO:0000313" key="2">
    <source>
        <dbReference type="EMBL" id="CAK8991884.1"/>
    </source>
</evidence>
<organism evidence="2 3">
    <name type="scientific">Durusdinium trenchii</name>
    <dbReference type="NCBI Taxonomy" id="1381693"/>
    <lineage>
        <taxon>Eukaryota</taxon>
        <taxon>Sar</taxon>
        <taxon>Alveolata</taxon>
        <taxon>Dinophyceae</taxon>
        <taxon>Suessiales</taxon>
        <taxon>Symbiodiniaceae</taxon>
        <taxon>Durusdinium</taxon>
    </lineage>
</organism>
<keyword evidence="3" id="KW-1185">Reference proteome</keyword>
<protein>
    <submittedName>
        <fullName evidence="2">Uncharacterized protein</fullName>
    </submittedName>
</protein>
<dbReference type="Proteomes" id="UP001642484">
    <property type="component" value="Unassembled WGS sequence"/>
</dbReference>
<dbReference type="EMBL" id="CAXAMN010001003">
    <property type="protein sequence ID" value="CAK8991884.1"/>
    <property type="molecule type" value="Genomic_DNA"/>
</dbReference>
<gene>
    <name evidence="2" type="ORF">CCMP2556_LOCUS2641</name>
</gene>
<evidence type="ECO:0000256" key="1">
    <source>
        <dbReference type="SAM" id="MobiDB-lite"/>
    </source>
</evidence>